<accession>A0A350HA75</accession>
<evidence type="ECO:0000313" key="3">
    <source>
        <dbReference type="Proteomes" id="UP000264062"/>
    </source>
</evidence>
<evidence type="ECO:0000259" key="1">
    <source>
        <dbReference type="Pfam" id="PF12146"/>
    </source>
</evidence>
<dbReference type="InterPro" id="IPR022742">
    <property type="entry name" value="Hydrolase_4"/>
</dbReference>
<gene>
    <name evidence="2" type="ORF">DCW38_04590</name>
</gene>
<dbReference type="Pfam" id="PF12146">
    <property type="entry name" value="Hydrolase_4"/>
    <property type="match status" value="1"/>
</dbReference>
<dbReference type="GO" id="GO:0016787">
    <property type="term" value="F:hydrolase activity"/>
    <property type="evidence" value="ECO:0007669"/>
    <property type="project" value="UniProtKB-KW"/>
</dbReference>
<proteinExistence type="predicted"/>
<protein>
    <submittedName>
        <fullName evidence="2">Alpha/beta hydrolase</fullName>
    </submittedName>
</protein>
<name>A0A350HA75_UNCW3</name>
<comment type="caution">
    <text evidence="2">The sequence shown here is derived from an EMBL/GenBank/DDBJ whole genome shotgun (WGS) entry which is preliminary data.</text>
</comment>
<dbReference type="Gene3D" id="3.40.50.1820">
    <property type="entry name" value="alpha/beta hydrolase"/>
    <property type="match status" value="1"/>
</dbReference>
<sequence length="226" mass="26647">MFKWESLVSDARRVSEIALQENPGRKLFILGYSMRSMLLRRYMERFNTGYDGAILSGANGLPSLGEFIAMKIAFLQMLFFGERYRSNLIYKLQYNGYNSKFNPKITLFEWLSGDRERVDDYANDNYCGVPFTASFYFDMIFGYFRFAKLLEIKKTNTEISIYFISGADDHVGNFTKGVKRVASLYEKFAVKDVELFFYPDCRHELINEINRKDIYKDIIHWINKHN</sequence>
<dbReference type="Proteomes" id="UP000264062">
    <property type="component" value="Unassembled WGS sequence"/>
</dbReference>
<dbReference type="AlphaFoldDB" id="A0A350HA75"/>
<reference evidence="2 3" key="1">
    <citation type="journal article" date="2018" name="Nat. Biotechnol.">
        <title>A standardized bacterial taxonomy based on genome phylogeny substantially revises the tree of life.</title>
        <authorList>
            <person name="Parks D.H."/>
            <person name="Chuvochina M."/>
            <person name="Waite D.W."/>
            <person name="Rinke C."/>
            <person name="Skarshewski A."/>
            <person name="Chaumeil P.A."/>
            <person name="Hugenholtz P."/>
        </authorList>
    </citation>
    <scope>NUCLEOTIDE SEQUENCE [LARGE SCALE GENOMIC DNA]</scope>
    <source>
        <strain evidence="2">UBA9956</strain>
    </source>
</reference>
<dbReference type="InterPro" id="IPR029058">
    <property type="entry name" value="AB_hydrolase_fold"/>
</dbReference>
<evidence type="ECO:0000313" key="2">
    <source>
        <dbReference type="EMBL" id="HAV92441.1"/>
    </source>
</evidence>
<dbReference type="EMBL" id="DMZY01000136">
    <property type="protein sequence ID" value="HAV92441.1"/>
    <property type="molecule type" value="Genomic_DNA"/>
</dbReference>
<dbReference type="SUPFAM" id="SSF53474">
    <property type="entry name" value="alpha/beta-Hydrolases"/>
    <property type="match status" value="1"/>
</dbReference>
<feature type="domain" description="Serine aminopeptidase S33" evidence="1">
    <location>
        <begin position="4"/>
        <end position="209"/>
    </location>
</feature>
<keyword evidence="2" id="KW-0378">Hydrolase</keyword>
<organism evidence="2 3">
    <name type="scientific">candidate division WOR-3 bacterium</name>
    <dbReference type="NCBI Taxonomy" id="2052148"/>
    <lineage>
        <taxon>Bacteria</taxon>
        <taxon>Bacteria division WOR-3</taxon>
    </lineage>
</organism>